<evidence type="ECO:0000256" key="1">
    <source>
        <dbReference type="ARBA" id="ARBA00022553"/>
    </source>
</evidence>
<proteinExistence type="predicted"/>
<evidence type="ECO:0000256" key="2">
    <source>
        <dbReference type="PROSITE-ProRule" id="PRU00169"/>
    </source>
</evidence>
<evidence type="ECO:0000259" key="3">
    <source>
        <dbReference type="PROSITE" id="PS50110"/>
    </source>
</evidence>
<name>A0AA91I846_VARPD</name>
<comment type="caution">
    <text evidence="4">The sequence shown here is derived from an EMBL/GenBank/DDBJ whole genome shotgun (WGS) entry which is preliminary data.</text>
</comment>
<protein>
    <recommendedName>
        <fullName evidence="3">Response regulatory domain-containing protein</fullName>
    </recommendedName>
</protein>
<feature type="domain" description="Response regulatory" evidence="3">
    <location>
        <begin position="4"/>
        <end position="122"/>
    </location>
</feature>
<dbReference type="GO" id="GO:0000160">
    <property type="term" value="P:phosphorelay signal transduction system"/>
    <property type="evidence" value="ECO:0007669"/>
    <property type="project" value="InterPro"/>
</dbReference>
<dbReference type="InterPro" id="IPR050595">
    <property type="entry name" value="Bact_response_regulator"/>
</dbReference>
<gene>
    <name evidence="4" type="ORF">A3K87_03285</name>
</gene>
<dbReference type="InterPro" id="IPR011006">
    <property type="entry name" value="CheY-like_superfamily"/>
</dbReference>
<accession>A0AA91I846</accession>
<dbReference type="AlphaFoldDB" id="A0AA91I846"/>
<dbReference type="SMART" id="SM00448">
    <property type="entry name" value="REC"/>
    <property type="match status" value="1"/>
</dbReference>
<sequence>MPVTAFLVEDNQVIRDNLIPTIESLSAARVAGIAETEEEAMAWLDAHDGHWDVAVVDLFLREGSGLNVVDRCRARLPHQRVVIFSNYATEEVRRRALLLGADAVFDKSTEIDGLLDFLEQLNSL</sequence>
<dbReference type="RefSeq" id="WP_081271023.1">
    <property type="nucleotide sequence ID" value="NZ_LVHG01000084.1"/>
</dbReference>
<dbReference type="Pfam" id="PF00072">
    <property type="entry name" value="Response_reg"/>
    <property type="match status" value="1"/>
</dbReference>
<dbReference type="Gene3D" id="3.40.50.2300">
    <property type="match status" value="1"/>
</dbReference>
<evidence type="ECO:0000313" key="5">
    <source>
        <dbReference type="Proteomes" id="UP000077852"/>
    </source>
</evidence>
<dbReference type="InterPro" id="IPR001789">
    <property type="entry name" value="Sig_transdc_resp-reg_receiver"/>
</dbReference>
<dbReference type="PANTHER" id="PTHR44591:SF25">
    <property type="entry name" value="CHEMOTAXIS TWO-COMPONENT RESPONSE REGULATOR"/>
    <property type="match status" value="1"/>
</dbReference>
<evidence type="ECO:0000313" key="4">
    <source>
        <dbReference type="EMBL" id="OAK58047.1"/>
    </source>
</evidence>
<dbReference type="EMBL" id="LVHG01000084">
    <property type="protein sequence ID" value="OAK58047.1"/>
    <property type="molecule type" value="Genomic_DNA"/>
</dbReference>
<dbReference type="PANTHER" id="PTHR44591">
    <property type="entry name" value="STRESS RESPONSE REGULATOR PROTEIN 1"/>
    <property type="match status" value="1"/>
</dbReference>
<dbReference type="SUPFAM" id="SSF52172">
    <property type="entry name" value="CheY-like"/>
    <property type="match status" value="1"/>
</dbReference>
<organism evidence="4 5">
    <name type="scientific">Variovorax paradoxus</name>
    <dbReference type="NCBI Taxonomy" id="34073"/>
    <lineage>
        <taxon>Bacteria</taxon>
        <taxon>Pseudomonadati</taxon>
        <taxon>Pseudomonadota</taxon>
        <taxon>Betaproteobacteria</taxon>
        <taxon>Burkholderiales</taxon>
        <taxon>Comamonadaceae</taxon>
        <taxon>Variovorax</taxon>
    </lineage>
</organism>
<dbReference type="PROSITE" id="PS50110">
    <property type="entry name" value="RESPONSE_REGULATORY"/>
    <property type="match status" value="1"/>
</dbReference>
<dbReference type="Proteomes" id="UP000077852">
    <property type="component" value="Unassembled WGS sequence"/>
</dbReference>
<reference evidence="4 5" key="1">
    <citation type="submission" date="2016-03" db="EMBL/GenBank/DDBJ databases">
        <title>Genome sequence of Variovorax paradoxus KB5.</title>
        <authorList>
            <person name="Jeong H."/>
            <person name="Hong C.E."/>
            <person name="Jo S.H."/>
            <person name="Park J.M."/>
        </authorList>
    </citation>
    <scope>NUCLEOTIDE SEQUENCE [LARGE SCALE GENOMIC DNA]</scope>
    <source>
        <strain evidence="4 5">KB5</strain>
    </source>
</reference>
<keyword evidence="1 2" id="KW-0597">Phosphoprotein</keyword>
<feature type="modified residue" description="4-aspartylphosphate" evidence="2">
    <location>
        <position position="57"/>
    </location>
</feature>